<sequence length="244" mass="28557">MLTQSALSGNVAALEHTVTTLREIIDQQRAKLEQQHHEITDLLQHQCCDEYEIRLLQDSIQKHEAKFEEYMAESVKHQQLHDQEKMRNEELQDTVAAVERDRERLWGDIAGAEHLIDCMRAETADLIDQLVQYRELVADKETRNDVFDKACTESENREKILQGELAMSNRSMDLMKRRFVELDSAIEKLIDLLRKFIREARAYRTGTESTYRYLPSISEQVVFNSLLRRSREAVNLRRSSSKSC</sequence>
<proteinExistence type="predicted"/>
<comment type="caution">
    <text evidence="2">The sequence shown here is derived from an EMBL/GenBank/DDBJ whole genome shotgun (WGS) entry which is preliminary data.</text>
</comment>
<gene>
    <name evidence="2" type="ORF">QQZ08_011346</name>
</gene>
<keyword evidence="1" id="KW-0175">Coiled coil</keyword>
<accession>A0ABR1HAL2</accession>
<evidence type="ECO:0000256" key="1">
    <source>
        <dbReference type="SAM" id="Coils"/>
    </source>
</evidence>
<keyword evidence="3" id="KW-1185">Reference proteome</keyword>
<evidence type="ECO:0000313" key="2">
    <source>
        <dbReference type="EMBL" id="KAK7418193.1"/>
    </source>
</evidence>
<feature type="coiled-coil region" evidence="1">
    <location>
        <begin position="53"/>
        <end position="101"/>
    </location>
</feature>
<reference evidence="2 3" key="1">
    <citation type="journal article" date="2025" name="Microbiol. Resour. Announc.">
        <title>Draft genome sequences for Neonectria magnoliae and Neonectria punicea, canker pathogens of Liriodendron tulipifera and Acer saccharum in West Virginia.</title>
        <authorList>
            <person name="Petronek H.M."/>
            <person name="Kasson M.T."/>
            <person name="Metheny A.M."/>
            <person name="Stauder C.M."/>
            <person name="Lovett B."/>
            <person name="Lynch S.C."/>
            <person name="Garnas J.R."/>
            <person name="Kasson L.R."/>
            <person name="Stajich J.E."/>
        </authorList>
    </citation>
    <scope>NUCLEOTIDE SEQUENCE [LARGE SCALE GENOMIC DNA]</scope>
    <source>
        <strain evidence="2 3">NRRL 64651</strain>
    </source>
</reference>
<name>A0ABR1HAL2_9HYPO</name>
<evidence type="ECO:0000313" key="3">
    <source>
        <dbReference type="Proteomes" id="UP001498421"/>
    </source>
</evidence>
<dbReference type="Proteomes" id="UP001498421">
    <property type="component" value="Unassembled WGS sequence"/>
</dbReference>
<protein>
    <submittedName>
        <fullName evidence="2">Uncharacterized protein</fullName>
    </submittedName>
</protein>
<organism evidence="2 3">
    <name type="scientific">Neonectria magnoliae</name>
    <dbReference type="NCBI Taxonomy" id="2732573"/>
    <lineage>
        <taxon>Eukaryota</taxon>
        <taxon>Fungi</taxon>
        <taxon>Dikarya</taxon>
        <taxon>Ascomycota</taxon>
        <taxon>Pezizomycotina</taxon>
        <taxon>Sordariomycetes</taxon>
        <taxon>Hypocreomycetidae</taxon>
        <taxon>Hypocreales</taxon>
        <taxon>Nectriaceae</taxon>
        <taxon>Neonectria</taxon>
    </lineage>
</organism>
<dbReference type="EMBL" id="JAZAVK010000171">
    <property type="protein sequence ID" value="KAK7418193.1"/>
    <property type="molecule type" value="Genomic_DNA"/>
</dbReference>